<sequence>MTPSGTSAGIDQSTFESTVRPQDDLFRYVNGRWLDSHDIPADRASVGSFIDLRDASELAVRELIEAAAAKPDGDVLERKIGDLYASFMAEEAVDAAGITPLSDVIRAVYATQSANELLCLSAKLQRGETSGAIGFYVYNDPGDPTRYLFQLYQSGLGLPDEAYYREEKSAELREKYQQHVAKMLELAGVAESEEAAERVMGLETALAAGHWDNVTLRDPQKTYNLLSREQVLELLPGLAGWFEALGVSAEQTAEVVVQTPDFFSTVAQQLSEQPLQAWQDWLAMRVISSAAPYLSSDIVAENFAFYGTALSGATEIRERWKRGVALVEDGLGEALGQLYVAKHFPPEHKSRMESLVAGLIEAYRDSIQSLDWMSEETKARALEKLGKFVPKIGYPNSWRDYSTLQISADDLLGNVQRAHLFELNRQLARIGQPIDREEWLMTPQTVNAYYNPTMNEIVFPAAILQPPFFDANADDAANFGGIGAVIGHEIGHGFDDQGSQFDGEGALNNWWTDADRAAFEERTAQLVEQYEALSPLAAPEHHLNGKLTLGENIGDLGGLSIAYAAWQLALAGEQPAEIDGLSGAERFFLSWAECWRGKHRPEEAIRRVSTDPHSANEWRCNQVVKNLDTFHQTFGTVAGDGLWLDPANRVRIW</sequence>
<evidence type="ECO:0000259" key="8">
    <source>
        <dbReference type="Pfam" id="PF01431"/>
    </source>
</evidence>
<evidence type="ECO:0000256" key="5">
    <source>
        <dbReference type="ARBA" id="ARBA00022801"/>
    </source>
</evidence>
<gene>
    <name evidence="10" type="ORF">UM93_04925</name>
</gene>
<dbReference type="PANTHER" id="PTHR11733:SF167">
    <property type="entry name" value="FI17812P1-RELATED"/>
    <property type="match status" value="1"/>
</dbReference>
<evidence type="ECO:0000256" key="7">
    <source>
        <dbReference type="ARBA" id="ARBA00023049"/>
    </source>
</evidence>
<dbReference type="InterPro" id="IPR018497">
    <property type="entry name" value="Peptidase_M13_C"/>
</dbReference>
<keyword evidence="6" id="KW-0862">Zinc</keyword>
<evidence type="ECO:0000256" key="4">
    <source>
        <dbReference type="ARBA" id="ARBA00022723"/>
    </source>
</evidence>
<dbReference type="AlphaFoldDB" id="A0A0D4BY30"/>
<evidence type="ECO:0000256" key="1">
    <source>
        <dbReference type="ARBA" id="ARBA00001947"/>
    </source>
</evidence>
<dbReference type="RefSeq" id="WP_045074049.1">
    <property type="nucleotide sequence ID" value="NZ_CP011005.1"/>
</dbReference>
<dbReference type="Pfam" id="PF05649">
    <property type="entry name" value="Peptidase_M13_N"/>
    <property type="match status" value="1"/>
</dbReference>
<comment type="cofactor">
    <cofactor evidence="1">
        <name>Zn(2+)</name>
        <dbReference type="ChEBI" id="CHEBI:29105"/>
    </cofactor>
</comment>
<evidence type="ECO:0000313" key="10">
    <source>
        <dbReference type="EMBL" id="AJT41020.1"/>
    </source>
</evidence>
<dbReference type="Gene3D" id="3.40.390.10">
    <property type="entry name" value="Collagenase (Catalytic Domain)"/>
    <property type="match status" value="1"/>
</dbReference>
<dbReference type="OrthoDB" id="9775677at2"/>
<dbReference type="CDD" id="cd08662">
    <property type="entry name" value="M13"/>
    <property type="match status" value="1"/>
</dbReference>
<keyword evidence="11" id="KW-1185">Reference proteome</keyword>
<dbReference type="GO" id="GO:0016485">
    <property type="term" value="P:protein processing"/>
    <property type="evidence" value="ECO:0007669"/>
    <property type="project" value="TreeGrafter"/>
</dbReference>
<dbReference type="PROSITE" id="PS51885">
    <property type="entry name" value="NEPRILYSIN"/>
    <property type="match status" value="1"/>
</dbReference>
<reference evidence="10 11" key="1">
    <citation type="journal article" date="2015" name="Genome Announc.">
        <title>Complete Genome Sequencing of Protease-Producing Novel Arthrobacter sp. Strain IHBB 11108 Using PacBio Single-Molecule Real-Time Sequencing Technology.</title>
        <authorList>
            <person name="Kiran S."/>
            <person name="Swarnkar M.K."/>
            <person name="Pal M."/>
            <person name="Thakur R."/>
            <person name="Tewari R."/>
            <person name="Singh A.K."/>
            <person name="Gulati A."/>
        </authorList>
    </citation>
    <scope>NUCLEOTIDE SEQUENCE [LARGE SCALE GENOMIC DNA]</scope>
    <source>
        <strain evidence="10 11">IHBB 11108</strain>
    </source>
</reference>
<proteinExistence type="inferred from homology"/>
<feature type="domain" description="Peptidase M13 C-terminal" evidence="8">
    <location>
        <begin position="447"/>
        <end position="650"/>
    </location>
</feature>
<dbReference type="InterPro" id="IPR024079">
    <property type="entry name" value="MetalloPept_cat_dom_sf"/>
</dbReference>
<dbReference type="InterPro" id="IPR000718">
    <property type="entry name" value="Peptidase_M13"/>
</dbReference>
<evidence type="ECO:0000256" key="6">
    <source>
        <dbReference type="ARBA" id="ARBA00022833"/>
    </source>
</evidence>
<dbReference type="InterPro" id="IPR042089">
    <property type="entry name" value="Peptidase_M13_dom_2"/>
</dbReference>
<keyword evidence="7" id="KW-0482">Metalloprotease</keyword>
<keyword evidence="4" id="KW-0479">Metal-binding</keyword>
<dbReference type="GO" id="GO:0005886">
    <property type="term" value="C:plasma membrane"/>
    <property type="evidence" value="ECO:0007669"/>
    <property type="project" value="TreeGrafter"/>
</dbReference>
<dbReference type="EMBL" id="CP011005">
    <property type="protein sequence ID" value="AJT41020.1"/>
    <property type="molecule type" value="Genomic_DNA"/>
</dbReference>
<dbReference type="Proteomes" id="UP000061839">
    <property type="component" value="Chromosome"/>
</dbReference>
<dbReference type="InterPro" id="IPR008753">
    <property type="entry name" value="Peptidase_M13_N"/>
</dbReference>
<dbReference type="STRING" id="1618207.UM93_04925"/>
<dbReference type="PATRIC" id="fig|1618207.4.peg.1002"/>
<organism evidence="10 11">
    <name type="scientific">Psychromicrobium lacuslunae</name>
    <dbReference type="NCBI Taxonomy" id="1618207"/>
    <lineage>
        <taxon>Bacteria</taxon>
        <taxon>Bacillati</taxon>
        <taxon>Actinomycetota</taxon>
        <taxon>Actinomycetes</taxon>
        <taxon>Micrococcales</taxon>
        <taxon>Micrococcaceae</taxon>
        <taxon>Psychromicrobium</taxon>
    </lineage>
</organism>
<comment type="similarity">
    <text evidence="2">Belongs to the peptidase M13 family.</text>
</comment>
<keyword evidence="3" id="KW-0645">Protease</keyword>
<evidence type="ECO:0000313" key="11">
    <source>
        <dbReference type="Proteomes" id="UP000061839"/>
    </source>
</evidence>
<dbReference type="Gene3D" id="1.10.1380.10">
    <property type="entry name" value="Neutral endopeptidase , domain2"/>
    <property type="match status" value="1"/>
</dbReference>
<accession>A0A0D4BY30</accession>
<evidence type="ECO:0000259" key="9">
    <source>
        <dbReference type="Pfam" id="PF05649"/>
    </source>
</evidence>
<dbReference type="PRINTS" id="PR00786">
    <property type="entry name" value="NEPRILYSIN"/>
</dbReference>
<dbReference type="Pfam" id="PF01431">
    <property type="entry name" value="Peptidase_M13"/>
    <property type="match status" value="1"/>
</dbReference>
<protein>
    <submittedName>
        <fullName evidence="10">Peptidase M13</fullName>
    </submittedName>
</protein>
<dbReference type="GO" id="GO:0004222">
    <property type="term" value="F:metalloendopeptidase activity"/>
    <property type="evidence" value="ECO:0007669"/>
    <property type="project" value="InterPro"/>
</dbReference>
<feature type="domain" description="Peptidase M13 N-terminal" evidence="9">
    <location>
        <begin position="21"/>
        <end position="395"/>
    </location>
</feature>
<evidence type="ECO:0000256" key="2">
    <source>
        <dbReference type="ARBA" id="ARBA00007357"/>
    </source>
</evidence>
<dbReference type="SUPFAM" id="SSF55486">
    <property type="entry name" value="Metalloproteases ('zincins'), catalytic domain"/>
    <property type="match status" value="1"/>
</dbReference>
<dbReference type="GO" id="GO:0046872">
    <property type="term" value="F:metal ion binding"/>
    <property type="evidence" value="ECO:0007669"/>
    <property type="project" value="UniProtKB-KW"/>
</dbReference>
<dbReference type="HOGENOM" id="CLU_006187_7_2_11"/>
<evidence type="ECO:0000256" key="3">
    <source>
        <dbReference type="ARBA" id="ARBA00022670"/>
    </source>
</evidence>
<name>A0A0D4BY30_9MICC</name>
<dbReference type="KEGG" id="ari:UM93_04925"/>
<keyword evidence="5" id="KW-0378">Hydrolase</keyword>
<dbReference type="PANTHER" id="PTHR11733">
    <property type="entry name" value="ZINC METALLOPROTEASE FAMILY M13 NEPRILYSIN-RELATED"/>
    <property type="match status" value="1"/>
</dbReference>